<organism evidence="2 3">
    <name type="scientific">Clonorchis sinensis</name>
    <name type="common">Chinese liver fluke</name>
    <dbReference type="NCBI Taxonomy" id="79923"/>
    <lineage>
        <taxon>Eukaryota</taxon>
        <taxon>Metazoa</taxon>
        <taxon>Spiralia</taxon>
        <taxon>Lophotrochozoa</taxon>
        <taxon>Platyhelminthes</taxon>
        <taxon>Trematoda</taxon>
        <taxon>Digenea</taxon>
        <taxon>Opisthorchiida</taxon>
        <taxon>Opisthorchiata</taxon>
        <taxon>Opisthorchiidae</taxon>
        <taxon>Clonorchis</taxon>
    </lineage>
</organism>
<protein>
    <submittedName>
        <fullName evidence="2">Uncharacterized protein</fullName>
    </submittedName>
</protein>
<feature type="region of interest" description="Disordered" evidence="1">
    <location>
        <begin position="346"/>
        <end position="381"/>
    </location>
</feature>
<gene>
    <name evidence="2" type="ORF">CLF_108404</name>
</gene>
<keyword evidence="3" id="KW-1185">Reference proteome</keyword>
<reference evidence="2" key="1">
    <citation type="journal article" date="2011" name="Genome Biol.">
        <title>The draft genome of the carcinogenic human liver fluke Clonorchis sinensis.</title>
        <authorList>
            <person name="Wang X."/>
            <person name="Chen W."/>
            <person name="Huang Y."/>
            <person name="Sun J."/>
            <person name="Men J."/>
            <person name="Liu H."/>
            <person name="Luo F."/>
            <person name="Guo L."/>
            <person name="Lv X."/>
            <person name="Deng C."/>
            <person name="Zhou C."/>
            <person name="Fan Y."/>
            <person name="Li X."/>
            <person name="Huang L."/>
            <person name="Hu Y."/>
            <person name="Liang C."/>
            <person name="Hu X."/>
            <person name="Xu J."/>
            <person name="Yu X."/>
        </authorList>
    </citation>
    <scope>NUCLEOTIDE SEQUENCE [LARGE SCALE GENOMIC DNA]</scope>
    <source>
        <strain evidence="2">Henan</strain>
    </source>
</reference>
<accession>G7YRL2</accession>
<evidence type="ECO:0000256" key="1">
    <source>
        <dbReference type="SAM" id="MobiDB-lite"/>
    </source>
</evidence>
<dbReference type="AlphaFoldDB" id="G7YRL2"/>
<feature type="compositionally biased region" description="Basic and acidic residues" evidence="1">
    <location>
        <begin position="278"/>
        <end position="291"/>
    </location>
</feature>
<dbReference type="Proteomes" id="UP000008909">
    <property type="component" value="Unassembled WGS sequence"/>
</dbReference>
<sequence>MVNYGQSIRLSMKVAVPSSQGRTWVRGQPVHEHLGKLQSREVVEVNDDDYRYHDDRLMMYSTYEQLDNSLEQLMCWVQFRDRMSAYLPGYRQNYRKFSPHRHMNMDNAIGVRGERALCTIRCETLIEKHQAIANRLYVYIHVAVWRKIPVALMVARQICGHSVLFGFMRLFRSTPYLEGHCYIQDTLVLRIEDAANFANVALSYELIWLNGTRYSTKELCCTCCRRFPMDYETRLVVLDLFPLEYRRLRGDLILTYALFEQGLANRFFTVDPANTRRGHGERQLLNDKNKTDPGNLGKSLAPVYQSVKPLSCISIRESMVNATRLTISELPQKILKHRAEPYAQIALRPQQPDSSGRAADPLATKVSSDRPNKRSQQQIKSRCPLKADRGWCGRTTCNLSMAVFMLVLTVRYTKRPFFKSKKMRDELTRHEHGFQKVEDNRAIWGESAVNEGFD</sequence>
<proteinExistence type="predicted"/>
<evidence type="ECO:0000313" key="3">
    <source>
        <dbReference type="Proteomes" id="UP000008909"/>
    </source>
</evidence>
<dbReference type="EMBL" id="DF144045">
    <property type="protein sequence ID" value="GAA55592.1"/>
    <property type="molecule type" value="Genomic_DNA"/>
</dbReference>
<name>G7YRL2_CLOSI</name>
<feature type="region of interest" description="Disordered" evidence="1">
    <location>
        <begin position="277"/>
        <end position="298"/>
    </location>
</feature>
<evidence type="ECO:0000313" key="2">
    <source>
        <dbReference type="EMBL" id="GAA55592.1"/>
    </source>
</evidence>
<reference key="2">
    <citation type="submission" date="2011-10" db="EMBL/GenBank/DDBJ databases">
        <title>The genome and transcriptome sequence of Clonorchis sinensis provide insights into the carcinogenic liver fluke.</title>
        <authorList>
            <person name="Wang X."/>
            <person name="Huang Y."/>
            <person name="Chen W."/>
            <person name="Liu H."/>
            <person name="Guo L."/>
            <person name="Chen Y."/>
            <person name="Luo F."/>
            <person name="Zhou W."/>
            <person name="Sun J."/>
            <person name="Mao Q."/>
            <person name="Liang P."/>
            <person name="Zhou C."/>
            <person name="Tian Y."/>
            <person name="Men J."/>
            <person name="Lv X."/>
            <person name="Huang L."/>
            <person name="Zhou J."/>
            <person name="Hu Y."/>
            <person name="Li R."/>
            <person name="Zhang F."/>
            <person name="Lei H."/>
            <person name="Li X."/>
            <person name="Hu X."/>
            <person name="Liang C."/>
            <person name="Xu J."/>
            <person name="Wu Z."/>
            <person name="Yu X."/>
        </authorList>
    </citation>
    <scope>NUCLEOTIDE SEQUENCE</scope>
    <source>
        <strain>Henan</strain>
    </source>
</reference>